<dbReference type="RefSeq" id="WP_033892160.1">
    <property type="nucleotide sequence ID" value="NZ_JDUT01000027.1"/>
</dbReference>
<comment type="caution">
    <text evidence="1">The sequence shown here is derived from an EMBL/GenBank/DDBJ whole genome shotgun (WGS) entry which is preliminary data.</text>
</comment>
<accession>A0A087D3S5</accession>
<gene>
    <name evidence="1" type="ORF">BISA_2352</name>
</gene>
<name>A0A087D3S5_9BIFI</name>
<dbReference type="AlphaFoldDB" id="A0A087D3S5"/>
<dbReference type="STRING" id="1437607.BISA_2352"/>
<proteinExistence type="predicted"/>
<protein>
    <submittedName>
        <fullName evidence="1">Uncharacterized protein</fullName>
    </submittedName>
</protein>
<evidence type="ECO:0000313" key="1">
    <source>
        <dbReference type="EMBL" id="KFI90175.1"/>
    </source>
</evidence>
<dbReference type="EMBL" id="JGZN01000026">
    <property type="protein sequence ID" value="KFI90175.1"/>
    <property type="molecule type" value="Genomic_DNA"/>
</dbReference>
<sequence>MNATVSITIDGIGDNILAGTVWRQTDDLQTYIYPQDIEEFSNLLHACDLIADGPNDQYTETFFAQEYRDLATALGDKAGILPKAPNDQYAENSARIDILY</sequence>
<evidence type="ECO:0000313" key="2">
    <source>
        <dbReference type="Proteomes" id="UP000029066"/>
    </source>
</evidence>
<organism evidence="1 2">
    <name type="scientific">Bifidobacterium saguini DSM 23967</name>
    <dbReference type="NCBI Taxonomy" id="1437607"/>
    <lineage>
        <taxon>Bacteria</taxon>
        <taxon>Bacillati</taxon>
        <taxon>Actinomycetota</taxon>
        <taxon>Actinomycetes</taxon>
        <taxon>Bifidobacteriales</taxon>
        <taxon>Bifidobacteriaceae</taxon>
        <taxon>Bifidobacterium</taxon>
    </lineage>
</organism>
<reference evidence="1 2" key="1">
    <citation type="submission" date="2014-03" db="EMBL/GenBank/DDBJ databases">
        <title>Genomics of Bifidobacteria.</title>
        <authorList>
            <person name="Ventura M."/>
            <person name="Milani C."/>
            <person name="Lugli G.A."/>
        </authorList>
    </citation>
    <scope>NUCLEOTIDE SEQUENCE [LARGE SCALE GENOMIC DNA]</scope>
    <source>
        <strain evidence="1 2">DSM 23967</strain>
    </source>
</reference>
<dbReference type="Proteomes" id="UP000029066">
    <property type="component" value="Unassembled WGS sequence"/>
</dbReference>